<proteinExistence type="predicted"/>
<accession>A0A1H3DD10</accession>
<dbReference type="AlphaFoldDB" id="A0A1H3DD10"/>
<gene>
    <name evidence="1" type="ORF">SAMN05216215_101336</name>
</gene>
<dbReference type="EMBL" id="FNOK01000013">
    <property type="protein sequence ID" value="SDX63569.1"/>
    <property type="molecule type" value="Genomic_DNA"/>
</dbReference>
<evidence type="ECO:0000313" key="1">
    <source>
        <dbReference type="EMBL" id="SDX63569.1"/>
    </source>
</evidence>
<evidence type="ECO:0000313" key="2">
    <source>
        <dbReference type="Proteomes" id="UP000199529"/>
    </source>
</evidence>
<reference evidence="2" key="1">
    <citation type="submission" date="2016-10" db="EMBL/GenBank/DDBJ databases">
        <authorList>
            <person name="Varghese N."/>
            <person name="Submissions S."/>
        </authorList>
    </citation>
    <scope>NUCLEOTIDE SEQUENCE [LARGE SCALE GENOMIC DNA]</scope>
    <source>
        <strain evidence="2">CGMCC 4.3530</strain>
    </source>
</reference>
<dbReference type="RefSeq" id="WP_093266137.1">
    <property type="nucleotide sequence ID" value="NZ_FNOK01000013.1"/>
</dbReference>
<keyword evidence="2" id="KW-1185">Reference proteome</keyword>
<sequence length="105" mass="11549">MSSTHDSEHVPEQPHEYETVQIVLVAQINAPWVSRSLVDVGALIRTPNVAAGIRGGLHAIADIVRATAKILADDRLEDVSPEERPRLVVTAERADMSKPDARRQH</sequence>
<dbReference type="Proteomes" id="UP000199529">
    <property type="component" value="Unassembled WGS sequence"/>
</dbReference>
<organism evidence="1 2">
    <name type="scientific">Saccharopolyspora shandongensis</name>
    <dbReference type="NCBI Taxonomy" id="418495"/>
    <lineage>
        <taxon>Bacteria</taxon>
        <taxon>Bacillati</taxon>
        <taxon>Actinomycetota</taxon>
        <taxon>Actinomycetes</taxon>
        <taxon>Pseudonocardiales</taxon>
        <taxon>Pseudonocardiaceae</taxon>
        <taxon>Saccharopolyspora</taxon>
    </lineage>
</organism>
<protein>
    <submittedName>
        <fullName evidence="1">Uncharacterized protein</fullName>
    </submittedName>
</protein>
<dbReference type="OrthoDB" id="9837858at2"/>
<name>A0A1H3DD10_9PSEU</name>